<protein>
    <submittedName>
        <fullName evidence="3">Uncharacterized protein</fullName>
    </submittedName>
</protein>
<reference evidence="4" key="1">
    <citation type="journal article" date="2019" name="Int. J. Syst. Evol. Microbiol.">
        <title>The Global Catalogue of Microorganisms (GCM) 10K type strain sequencing project: providing services to taxonomists for standard genome sequencing and annotation.</title>
        <authorList>
            <consortium name="The Broad Institute Genomics Platform"/>
            <consortium name="The Broad Institute Genome Sequencing Center for Infectious Disease"/>
            <person name="Wu L."/>
            <person name="Ma J."/>
        </authorList>
    </citation>
    <scope>NUCLEOTIDE SEQUENCE [LARGE SCALE GENOMIC DNA]</scope>
    <source>
        <strain evidence="4">JCM 10977</strain>
    </source>
</reference>
<dbReference type="InterPro" id="IPR045635">
    <property type="entry name" value="DUF6412"/>
</dbReference>
<gene>
    <name evidence="3" type="ORF">GCM10009554_64990</name>
</gene>
<keyword evidence="2" id="KW-1133">Transmembrane helix</keyword>
<accession>A0ABP4BWD1</accession>
<feature type="transmembrane region" description="Helical" evidence="2">
    <location>
        <begin position="21"/>
        <end position="41"/>
    </location>
</feature>
<keyword evidence="4" id="KW-1185">Reference proteome</keyword>
<keyword evidence="2" id="KW-0472">Membrane</keyword>
<sequence>MIERALAGIWMLVMPVLGQDSGLLAVAVFTAAAVLLAVVQLSGTASQRPLSSPLPARASATRANSRRTAYLLLRDPDAAGRARPRAPGR</sequence>
<evidence type="ECO:0000256" key="1">
    <source>
        <dbReference type="SAM" id="MobiDB-lite"/>
    </source>
</evidence>
<feature type="region of interest" description="Disordered" evidence="1">
    <location>
        <begin position="44"/>
        <end position="63"/>
    </location>
</feature>
<proteinExistence type="predicted"/>
<dbReference type="RefSeq" id="WP_343979030.1">
    <property type="nucleotide sequence ID" value="NZ_BAAAHK010000017.1"/>
</dbReference>
<dbReference type="EMBL" id="BAAAHK010000017">
    <property type="protein sequence ID" value="GAA0956080.1"/>
    <property type="molecule type" value="Genomic_DNA"/>
</dbReference>
<name>A0ABP4BWD1_9ACTN</name>
<dbReference type="Pfam" id="PF19950">
    <property type="entry name" value="DUF6412"/>
    <property type="match status" value="1"/>
</dbReference>
<evidence type="ECO:0000313" key="3">
    <source>
        <dbReference type="EMBL" id="GAA0956080.1"/>
    </source>
</evidence>
<keyword evidence="2" id="KW-0812">Transmembrane</keyword>
<comment type="caution">
    <text evidence="3">The sequence shown here is derived from an EMBL/GenBank/DDBJ whole genome shotgun (WGS) entry which is preliminary data.</text>
</comment>
<dbReference type="Proteomes" id="UP001500542">
    <property type="component" value="Unassembled WGS sequence"/>
</dbReference>
<organism evidence="3 4">
    <name type="scientific">Kribbella koreensis</name>
    <dbReference type="NCBI Taxonomy" id="57909"/>
    <lineage>
        <taxon>Bacteria</taxon>
        <taxon>Bacillati</taxon>
        <taxon>Actinomycetota</taxon>
        <taxon>Actinomycetes</taxon>
        <taxon>Propionibacteriales</taxon>
        <taxon>Kribbellaceae</taxon>
        <taxon>Kribbella</taxon>
    </lineage>
</organism>
<evidence type="ECO:0000256" key="2">
    <source>
        <dbReference type="SAM" id="Phobius"/>
    </source>
</evidence>
<evidence type="ECO:0000313" key="4">
    <source>
        <dbReference type="Proteomes" id="UP001500542"/>
    </source>
</evidence>